<feature type="region of interest" description="Disordered" evidence="1">
    <location>
        <begin position="57"/>
        <end position="85"/>
    </location>
</feature>
<sequence length="85" mass="9355">MAHRGRVFMSLESLQSHQSHQPHQLHTLQFKHHPRVEPAGDKDTVFPIGGRARFMLRGRHPSGRRGSTMCRSASGGSTGRTGKGA</sequence>
<feature type="compositionally biased region" description="Gly residues" evidence="1">
    <location>
        <begin position="76"/>
        <end position="85"/>
    </location>
</feature>
<gene>
    <name evidence="2" type="ORF">BE18_25430</name>
</gene>
<evidence type="ECO:0000256" key="1">
    <source>
        <dbReference type="SAM" id="MobiDB-lite"/>
    </source>
</evidence>
<protein>
    <submittedName>
        <fullName evidence="2">Uncharacterized protein</fullName>
    </submittedName>
</protein>
<proteinExistence type="predicted"/>
<dbReference type="EMBL" id="JEMC01003975">
    <property type="protein sequence ID" value="KYF76980.1"/>
    <property type="molecule type" value="Genomic_DNA"/>
</dbReference>
<comment type="caution">
    <text evidence="2">The sequence shown here is derived from an EMBL/GenBank/DDBJ whole genome shotgun (WGS) entry which is preliminary data.</text>
</comment>
<name>A0A150R9U1_SORCE</name>
<dbReference type="AlphaFoldDB" id="A0A150R9U1"/>
<accession>A0A150R9U1</accession>
<feature type="compositionally biased region" description="Low complexity" evidence="1">
    <location>
        <begin position="10"/>
        <end position="25"/>
    </location>
</feature>
<feature type="region of interest" description="Disordered" evidence="1">
    <location>
        <begin position="1"/>
        <end position="25"/>
    </location>
</feature>
<evidence type="ECO:0000313" key="3">
    <source>
        <dbReference type="Proteomes" id="UP000075515"/>
    </source>
</evidence>
<organism evidence="2 3">
    <name type="scientific">Sorangium cellulosum</name>
    <name type="common">Polyangium cellulosum</name>
    <dbReference type="NCBI Taxonomy" id="56"/>
    <lineage>
        <taxon>Bacteria</taxon>
        <taxon>Pseudomonadati</taxon>
        <taxon>Myxococcota</taxon>
        <taxon>Polyangia</taxon>
        <taxon>Polyangiales</taxon>
        <taxon>Polyangiaceae</taxon>
        <taxon>Sorangium</taxon>
    </lineage>
</organism>
<evidence type="ECO:0000313" key="2">
    <source>
        <dbReference type="EMBL" id="KYF76980.1"/>
    </source>
</evidence>
<dbReference type="Proteomes" id="UP000075515">
    <property type="component" value="Unassembled WGS sequence"/>
</dbReference>
<reference evidence="2 3" key="1">
    <citation type="submission" date="2014-02" db="EMBL/GenBank/DDBJ databases">
        <title>The small core and large imbalanced accessory genome model reveals a collaborative survival strategy of Sorangium cellulosum strains in nature.</title>
        <authorList>
            <person name="Han K."/>
            <person name="Peng R."/>
            <person name="Blom J."/>
            <person name="Li Y.-Z."/>
        </authorList>
    </citation>
    <scope>NUCLEOTIDE SEQUENCE [LARGE SCALE GENOMIC DNA]</scope>
    <source>
        <strain evidence="2 3">So0149</strain>
    </source>
</reference>